<reference evidence="2" key="1">
    <citation type="journal article" date="2023" name="G3 (Bethesda)">
        <title>Genome assembly and association tests identify interacting loci associated with vigor, precocity, and sex in interspecific pistachio rootstocks.</title>
        <authorList>
            <person name="Palmer W."/>
            <person name="Jacygrad E."/>
            <person name="Sagayaradj S."/>
            <person name="Cavanaugh K."/>
            <person name="Han R."/>
            <person name="Bertier L."/>
            <person name="Beede B."/>
            <person name="Kafkas S."/>
            <person name="Golino D."/>
            <person name="Preece J."/>
            <person name="Michelmore R."/>
        </authorList>
    </citation>
    <scope>NUCLEOTIDE SEQUENCE [LARGE SCALE GENOMIC DNA]</scope>
</reference>
<gene>
    <name evidence="1" type="ORF">Pint_25671</name>
</gene>
<dbReference type="Proteomes" id="UP001163603">
    <property type="component" value="Chromosome 7"/>
</dbReference>
<organism evidence="1 2">
    <name type="scientific">Pistacia integerrima</name>
    <dbReference type="NCBI Taxonomy" id="434235"/>
    <lineage>
        <taxon>Eukaryota</taxon>
        <taxon>Viridiplantae</taxon>
        <taxon>Streptophyta</taxon>
        <taxon>Embryophyta</taxon>
        <taxon>Tracheophyta</taxon>
        <taxon>Spermatophyta</taxon>
        <taxon>Magnoliopsida</taxon>
        <taxon>eudicotyledons</taxon>
        <taxon>Gunneridae</taxon>
        <taxon>Pentapetalae</taxon>
        <taxon>rosids</taxon>
        <taxon>malvids</taxon>
        <taxon>Sapindales</taxon>
        <taxon>Anacardiaceae</taxon>
        <taxon>Pistacia</taxon>
    </lineage>
</organism>
<accession>A0ACC0YC15</accession>
<name>A0ACC0YC15_9ROSI</name>
<comment type="caution">
    <text evidence="1">The sequence shown here is derived from an EMBL/GenBank/DDBJ whole genome shotgun (WGS) entry which is preliminary data.</text>
</comment>
<dbReference type="EMBL" id="CM047742">
    <property type="protein sequence ID" value="KAJ0033963.1"/>
    <property type="molecule type" value="Genomic_DNA"/>
</dbReference>
<keyword evidence="2" id="KW-1185">Reference proteome</keyword>
<evidence type="ECO:0000313" key="2">
    <source>
        <dbReference type="Proteomes" id="UP001163603"/>
    </source>
</evidence>
<sequence>MLKPSCPNYCNFNVPITTFLLNFSSTHHNSAQLPPISPKHPYFVKAMGVSRLQSLRFGTIISGVANVMVVIIGGILIFVAFPSCDGHKLFPIGVVSLAAGIKFGAMIKTGMAQEATAKSVLDSTADTIIRNERRLRYKTWLWWTRFAIVVALFQVVGATYLLFNMAKYVSDDETPSRCVLGVSSNGNWWMQKLLLLFVIMVCFVALVQCFIGSDVLRWRSFYATQDDVWKAHYHEVFDHGIREIMCCFGRIQYLTVSEEDEIYSVAKLLGDLVAYRASGTGHLELLAGLALLQRHSQSPISYEGFLEAPQERLQEATAFHKFAEAAYTGPLLDVGRNPILFPCAWLYRQGVLSPWTRSRRPMLDGDNWWRGHAAAFLKYVNLSPDVLRQGRVGQYWHFNQEMNSINVEDVLGTLYGFFLLQEKCKAAYFILVLHHLKSVVIAVRGTETPEDLITDGLGRECLLSAEDLDGLMNSHIHPDVKQSVESSSPHYGHLGIVEAARELYMQVEGNPRYDNNDFCSTGFLSSLLGAGCECDGYNVRLVGHSLGGSIATLLGLRLYGRFPNLHVYTYGALPCVDSVIANACTEFITSVVYENEFSARLSVGSILRLRASAIMALAQDTTTDTALIFRLARQFLYASKYQISKIEAKDSAVNHSEINTTEDFNNHIHGGAKQPNRECSIWNEHDSRENIVETDGDDFINPFHDIAAGAASPLGDPVSCLMETVSRTENGTAGTPTEVFLPGLTIHIVLQRQNLNIPLWASWRTQKRSHSYKAFIANRENFTDIVVSPSMFLDHMPWRCYQAMQKVLEARAAQEAQE</sequence>
<proteinExistence type="predicted"/>
<protein>
    <submittedName>
        <fullName evidence="1">Uncharacterized protein</fullName>
    </submittedName>
</protein>
<evidence type="ECO:0000313" key="1">
    <source>
        <dbReference type="EMBL" id="KAJ0033963.1"/>
    </source>
</evidence>